<proteinExistence type="predicted"/>
<comment type="caution">
    <text evidence="1">The sequence shown here is derived from an EMBL/GenBank/DDBJ whole genome shotgun (WGS) entry which is preliminary data.</text>
</comment>
<sequence>MADRYGPPGHYNTDRRRSFHNSTWTRDQSPPPRPPHASRSSTLDPRPQAYKRQNSNADPREMADSNRKRNASRSPEGGQARKASRPDAPHEAPLGLNSHGGSNRSSTSNEASRRSSAMAGSHHRRPSAQLDGDGMEQDGGLFVNSPDHRSQQDDASSGRTTPQQRGIRPPPASTRQQSAQPPIDAEVEGASKPVLDLLMNFSSHVAEFASLKISKDQAEARYNHAQLSYNENKKKFEQFPAIKDRKNADREASLNELRQKEQTLEQQKTAQQQLMSGLATLIQQASTVKPPAVSTEEFVSRADFIAIQKSHNALKQEVGNANGSLKSLRTELEKANKEASDARSVLQNLPQDLPQQRVNISAIRKDCTQLLAWKKTNVERLEELAGKIDTAQKQLGDFKNFDLPNFATKKDVSDIADRVGQAHSHLRDFKSSDIPHMATKKDLEPLATKMELSGVEDAVEKLEQRVGGLNKELHKLLVNNASPKPNERSASAPVSANAVDRTFQEAMEALLAEAPDYKVNVEKLQRELDVLTEEMEKVQANIAEEGKGTVVKRLKSLDRVVNNLSSQVGGSDKAPLQQRVSQLEQDMEGVQKDVSHVANQQVPQAPVTTGSSTGVAPLQTRLHELAEELREFKLEQEEKDQIVAGEVDEKLEGFGQRVTTLDIARVGDTQNFNKVLSDMKKELVDVQASLETKVPTQPFHALKDLTTGLSTSLSSLTDDVKGLREQQQRMRNPSQPPTPQQQQPPQFPRQSPQLSNGRIGSPLVNGVQQQPTPTHGHGSPFNQTMLQPPRSPNAAEVQNVQNQVDGLVRVTQHLKQRFDNLTSDEVVRAMVDQIGQIYPHAKNFDNATASMKNKYNILTERLNSVEKEGKEKSTNVEQLYVNIHDASRMATNAHEAIQRVMKRLNKIEEDVDNLRNSATAAGTNPSELVNSSKDTEVAVEELREELESVQKIAEETKRICDEHVALIDGDNVEGMREQLDALGDTILECSKKLSDGENYFEAIEKRYASMKSEVEAVKKNMIMGMAKIDAVEKERNL</sequence>
<accession>A0ACC3MB21</accession>
<dbReference type="Proteomes" id="UP001281147">
    <property type="component" value="Unassembled WGS sequence"/>
</dbReference>
<evidence type="ECO:0000313" key="1">
    <source>
        <dbReference type="EMBL" id="KAK3680952.1"/>
    </source>
</evidence>
<gene>
    <name evidence="1" type="ORF">LTR37_021008</name>
</gene>
<keyword evidence="2" id="KW-1185">Reference proteome</keyword>
<evidence type="ECO:0000313" key="2">
    <source>
        <dbReference type="Proteomes" id="UP001281147"/>
    </source>
</evidence>
<organism evidence="1 2">
    <name type="scientific">Vermiconidia calcicola</name>
    <dbReference type="NCBI Taxonomy" id="1690605"/>
    <lineage>
        <taxon>Eukaryota</taxon>
        <taxon>Fungi</taxon>
        <taxon>Dikarya</taxon>
        <taxon>Ascomycota</taxon>
        <taxon>Pezizomycotina</taxon>
        <taxon>Dothideomycetes</taxon>
        <taxon>Dothideomycetidae</taxon>
        <taxon>Mycosphaerellales</taxon>
        <taxon>Extremaceae</taxon>
        <taxon>Vermiconidia</taxon>
    </lineage>
</organism>
<dbReference type="EMBL" id="JAUTXU010000416">
    <property type="protein sequence ID" value="KAK3680952.1"/>
    <property type="molecule type" value="Genomic_DNA"/>
</dbReference>
<name>A0ACC3MB21_9PEZI</name>
<reference evidence="1" key="1">
    <citation type="submission" date="2023-07" db="EMBL/GenBank/DDBJ databases">
        <title>Black Yeasts Isolated from many extreme environments.</title>
        <authorList>
            <person name="Coleine C."/>
            <person name="Stajich J.E."/>
            <person name="Selbmann L."/>
        </authorList>
    </citation>
    <scope>NUCLEOTIDE SEQUENCE</scope>
    <source>
        <strain evidence="1">CCFEE 5714</strain>
    </source>
</reference>
<protein>
    <submittedName>
        <fullName evidence="1">Uncharacterized protein</fullName>
    </submittedName>
</protein>